<dbReference type="Proteomes" id="UP000250642">
    <property type="component" value="Unassembled WGS sequence"/>
</dbReference>
<comment type="caution">
    <text evidence="1">The sequence shown here is derived from an EMBL/GenBank/DDBJ whole genome shotgun (WGS) entry which is preliminary data.</text>
</comment>
<evidence type="ECO:0000313" key="1">
    <source>
        <dbReference type="EMBL" id="RAW18500.1"/>
    </source>
</evidence>
<name>A0A329R1P7_9BACL</name>
<sequence>MATASRITVPIEARDLVSGTLRRMQSGLRNTQDDVGGLRRAADRMGQEFSSSIHRAGESARDLGAMVGRAADETRQLGRATVGDLFRRARSSAENFRRSVSRADSEVKGISDAHVRLHADDQISPLVDNISAKLSGLAALGSGLVLGGGMSDAVFGGVGDYYKESSRLAPYLSTQQRSDVMTTNDRLVAQGLISDRATGAAELSTLTPMVQDKS</sequence>
<protein>
    <submittedName>
        <fullName evidence="1">Tail tape measure protein</fullName>
    </submittedName>
</protein>
<dbReference type="EMBL" id="QEVW01000003">
    <property type="protein sequence ID" value="RAW18500.1"/>
    <property type="molecule type" value="Genomic_DNA"/>
</dbReference>
<feature type="non-terminal residue" evidence="1">
    <location>
        <position position="214"/>
    </location>
</feature>
<evidence type="ECO:0000313" key="2">
    <source>
        <dbReference type="Proteomes" id="UP000250642"/>
    </source>
</evidence>
<gene>
    <name evidence="1" type="ORF">DC345_05060</name>
</gene>
<organism evidence="1 2">
    <name type="scientific">Paenibacillus taichungensis</name>
    <dbReference type="NCBI Taxonomy" id="484184"/>
    <lineage>
        <taxon>Bacteria</taxon>
        <taxon>Bacillati</taxon>
        <taxon>Bacillota</taxon>
        <taxon>Bacilli</taxon>
        <taxon>Bacillales</taxon>
        <taxon>Paenibacillaceae</taxon>
        <taxon>Paenibacillus</taxon>
    </lineage>
</organism>
<reference evidence="1 2" key="1">
    <citation type="submission" date="2018-04" db="EMBL/GenBank/DDBJ databases">
        <title>Paenibacillus taichungensis Genome sequencing and assembly.</title>
        <authorList>
            <person name="Xu J."/>
            <person name="Rensing C."/>
            <person name="Mazhar H.S."/>
        </authorList>
    </citation>
    <scope>NUCLEOTIDE SEQUENCE [LARGE SCALE GENOMIC DNA]</scope>
    <source>
        <strain evidence="1 2">NC1</strain>
    </source>
</reference>
<proteinExistence type="predicted"/>
<accession>A0A329R1P7</accession>
<dbReference type="AlphaFoldDB" id="A0A329R1P7"/>